<sequence>VELSLLQRRNEESPIMHIRYCKILIQEFHVKVDLTFINSLLSVLLDDKRSKRDEFGKDMEDMVKPAEELLALQGSSQVKIFFDLLHFSPLKMHLSFSLSGAAQHGEGLAVLYSGVINLLLQGVGITLTDVQDVVFRLAYFERQSRFINPTQLSQEVFSHYLGQFMKQLYVLVLGLDVIGNPFALVTGLTQGVEALFYEPFQGAIQGPEEFAEGLILGVQRMVGHTVGGAAGAVSRITGTFGKGLAALSLDKEFQKERLEQQQRQRHHATIAAGMAHNIQGFGRGVFEGVTGVFTKPMEGARSEGIGGFFKGMGKGVVGLVTRPTTGLVDFASGSFDGVFEGVTGVFTKPMEGARSEGIGGFFKGMGKGVVGLVTRPTTGLVDFASGSFDVIKRASEGAEAITRLRPPRFLHPDGVIRPYVRFEASGSHLFMEIEKGKYTSTDMYICHVPARADGKQVAIVTDQRVMMIQRSDIFGQWEVQWAHTWGDLIKPPALVDKGIELLIKSGKSGKKVLGLFSSSGDVTRLITIPNRHTAQWILAKMEDARCSSAS</sequence>
<dbReference type="AlphaFoldDB" id="A0A7R9AF75"/>
<organism evidence="3">
    <name type="scientific">Darwinula stevensoni</name>
    <dbReference type="NCBI Taxonomy" id="69355"/>
    <lineage>
        <taxon>Eukaryota</taxon>
        <taxon>Metazoa</taxon>
        <taxon>Ecdysozoa</taxon>
        <taxon>Arthropoda</taxon>
        <taxon>Crustacea</taxon>
        <taxon>Oligostraca</taxon>
        <taxon>Ostracoda</taxon>
        <taxon>Podocopa</taxon>
        <taxon>Podocopida</taxon>
        <taxon>Darwinulocopina</taxon>
        <taxon>Darwinuloidea</taxon>
        <taxon>Darwinulidae</taxon>
        <taxon>Darwinula</taxon>
    </lineage>
</organism>
<name>A0A7R9AF75_9CRUS</name>
<dbReference type="GO" id="GO:0006623">
    <property type="term" value="P:protein targeting to vacuole"/>
    <property type="evidence" value="ECO:0007669"/>
    <property type="project" value="TreeGrafter"/>
</dbReference>
<evidence type="ECO:0000313" key="4">
    <source>
        <dbReference type="Proteomes" id="UP000677054"/>
    </source>
</evidence>
<dbReference type="EMBL" id="CAJPEV010004807">
    <property type="protein sequence ID" value="CAG0902337.1"/>
    <property type="molecule type" value="Genomic_DNA"/>
</dbReference>
<protein>
    <recommendedName>
        <fullName evidence="2">Intermembrane lipid transfer protein VPS13-like C-terminal domain-containing protein</fullName>
    </recommendedName>
</protein>
<dbReference type="Pfam" id="PF25037">
    <property type="entry name" value="VPS13_C"/>
    <property type="match status" value="1"/>
</dbReference>
<proteinExistence type="inferred from homology"/>
<dbReference type="Proteomes" id="UP000677054">
    <property type="component" value="Unassembled WGS sequence"/>
</dbReference>
<feature type="domain" description="Intermembrane lipid transfer protein VPS13-like C-terminal" evidence="2">
    <location>
        <begin position="404"/>
        <end position="512"/>
    </location>
</feature>
<dbReference type="InterPro" id="IPR026847">
    <property type="entry name" value="VPS13"/>
</dbReference>
<dbReference type="InterPro" id="IPR056748">
    <property type="entry name" value="VPS13-like_C"/>
</dbReference>
<dbReference type="GO" id="GO:0045053">
    <property type="term" value="P:protein retention in Golgi apparatus"/>
    <property type="evidence" value="ECO:0007669"/>
    <property type="project" value="TreeGrafter"/>
</dbReference>
<keyword evidence="4" id="KW-1185">Reference proteome</keyword>
<dbReference type="OrthoDB" id="6377834at2759"/>
<reference evidence="3" key="1">
    <citation type="submission" date="2020-11" db="EMBL/GenBank/DDBJ databases">
        <authorList>
            <person name="Tran Van P."/>
        </authorList>
    </citation>
    <scope>NUCLEOTIDE SEQUENCE</scope>
</reference>
<dbReference type="PANTHER" id="PTHR16166">
    <property type="entry name" value="VACUOLAR PROTEIN SORTING-ASSOCIATED PROTEIN VPS13"/>
    <property type="match status" value="1"/>
</dbReference>
<dbReference type="PANTHER" id="PTHR16166:SF93">
    <property type="entry name" value="INTERMEMBRANE LIPID TRANSFER PROTEIN VPS13"/>
    <property type="match status" value="1"/>
</dbReference>
<evidence type="ECO:0000259" key="2">
    <source>
        <dbReference type="Pfam" id="PF25037"/>
    </source>
</evidence>
<feature type="non-terminal residue" evidence="3">
    <location>
        <position position="550"/>
    </location>
</feature>
<dbReference type="EMBL" id="LR904324">
    <property type="protein sequence ID" value="CAD7252757.1"/>
    <property type="molecule type" value="Genomic_DNA"/>
</dbReference>
<evidence type="ECO:0000313" key="3">
    <source>
        <dbReference type="EMBL" id="CAD7252757.1"/>
    </source>
</evidence>
<evidence type="ECO:0000256" key="1">
    <source>
        <dbReference type="ARBA" id="ARBA00006545"/>
    </source>
</evidence>
<comment type="similarity">
    <text evidence="1">Belongs to the VPS13 family.</text>
</comment>
<gene>
    <name evidence="3" type="ORF">DSTB1V02_LOCUS12512</name>
</gene>
<accession>A0A7R9AF75</accession>